<dbReference type="Gene3D" id="3.60.15.10">
    <property type="entry name" value="Ribonuclease Z/Hydroxyacylglutathione hydrolase-like"/>
    <property type="match status" value="1"/>
</dbReference>
<dbReference type="EMBL" id="BLLF01000130">
    <property type="protein sequence ID" value="GFH07992.1"/>
    <property type="molecule type" value="Genomic_DNA"/>
</dbReference>
<proteinExistence type="predicted"/>
<dbReference type="GO" id="GO:0035312">
    <property type="term" value="F:5'-3' DNA exonuclease activity"/>
    <property type="evidence" value="ECO:0007669"/>
    <property type="project" value="TreeGrafter"/>
</dbReference>
<evidence type="ECO:0000313" key="1">
    <source>
        <dbReference type="EMBL" id="GFH07992.1"/>
    </source>
</evidence>
<dbReference type="CDD" id="cd16273">
    <property type="entry name" value="SNM1A-1C-like_MBL-fold"/>
    <property type="match status" value="1"/>
</dbReference>
<dbReference type="PANTHER" id="PTHR23240">
    <property type="entry name" value="DNA CROSS-LINK REPAIR PROTEIN PSO2/SNM1-RELATED"/>
    <property type="match status" value="1"/>
</dbReference>
<keyword evidence="2" id="KW-1185">Reference proteome</keyword>
<evidence type="ECO:0000313" key="2">
    <source>
        <dbReference type="Proteomes" id="UP000485058"/>
    </source>
</evidence>
<organism evidence="1 2">
    <name type="scientific">Haematococcus lacustris</name>
    <name type="common">Green alga</name>
    <name type="synonym">Haematococcus pluvialis</name>
    <dbReference type="NCBI Taxonomy" id="44745"/>
    <lineage>
        <taxon>Eukaryota</taxon>
        <taxon>Viridiplantae</taxon>
        <taxon>Chlorophyta</taxon>
        <taxon>core chlorophytes</taxon>
        <taxon>Chlorophyceae</taxon>
        <taxon>CS clade</taxon>
        <taxon>Chlamydomonadales</taxon>
        <taxon>Haematococcaceae</taxon>
        <taxon>Haematococcus</taxon>
    </lineage>
</organism>
<comment type="caution">
    <text evidence="1">The sequence shown here is derived from an EMBL/GenBank/DDBJ whole genome shotgun (WGS) entry which is preliminary data.</text>
</comment>
<dbReference type="AlphaFoldDB" id="A0A699YY61"/>
<dbReference type="InterPro" id="IPR036866">
    <property type="entry name" value="RibonucZ/Hydroxyglut_hydro"/>
</dbReference>
<dbReference type="GO" id="GO:0036297">
    <property type="term" value="P:interstrand cross-link repair"/>
    <property type="evidence" value="ECO:0007669"/>
    <property type="project" value="TreeGrafter"/>
</dbReference>
<dbReference type="SUPFAM" id="SSF56281">
    <property type="entry name" value="Metallo-hydrolase/oxidoreductase"/>
    <property type="match status" value="1"/>
</dbReference>
<dbReference type="GO" id="GO:0003684">
    <property type="term" value="F:damaged DNA binding"/>
    <property type="evidence" value="ECO:0007669"/>
    <property type="project" value="TreeGrafter"/>
</dbReference>
<gene>
    <name evidence="1" type="ORF">HaLaN_02886</name>
</gene>
<protein>
    <submittedName>
        <fullName evidence="1">DNA cross-link repair protein SNM1</fullName>
    </submittedName>
</protein>
<sequence>MEQQWVRGHNRHWVLTHFHADHYRGLTKSFSLGKVVCSAVTAQLVSTKLRVPMSNLLVLPMNQAVEVADGVSLTLVDANHCPGAAMVIATAPGMRPVLHTGDCRLSSHMFEQPELQALRGSRCRLVLDTTYCDPQDILL</sequence>
<reference evidence="1 2" key="1">
    <citation type="submission" date="2020-02" db="EMBL/GenBank/DDBJ databases">
        <title>Draft genome sequence of Haematococcus lacustris strain NIES-144.</title>
        <authorList>
            <person name="Morimoto D."/>
            <person name="Nakagawa S."/>
            <person name="Yoshida T."/>
            <person name="Sawayama S."/>
        </authorList>
    </citation>
    <scope>NUCLEOTIDE SEQUENCE [LARGE SCALE GENOMIC DNA]</scope>
    <source>
        <strain evidence="1 2">NIES-144</strain>
    </source>
</reference>
<dbReference type="Proteomes" id="UP000485058">
    <property type="component" value="Unassembled WGS sequence"/>
</dbReference>
<accession>A0A699YY61</accession>
<dbReference type="GO" id="GO:0006303">
    <property type="term" value="P:double-strand break repair via nonhomologous end joining"/>
    <property type="evidence" value="ECO:0007669"/>
    <property type="project" value="TreeGrafter"/>
</dbReference>
<dbReference type="PANTHER" id="PTHR23240:SF35">
    <property type="entry name" value="DNA REPAIR METALLO-BETA-LACTAMASE FAMILY PROTEIN-RELATED"/>
    <property type="match status" value="1"/>
</dbReference>
<name>A0A699YY61_HAELA</name>